<name>W1P1Q7_AMBTC</name>
<proteinExistence type="predicted"/>
<dbReference type="AlphaFoldDB" id="W1P1Q7"/>
<protein>
    <submittedName>
        <fullName evidence="1">Uncharacterized protein</fullName>
    </submittedName>
</protein>
<evidence type="ECO:0000313" key="2">
    <source>
        <dbReference type="Proteomes" id="UP000017836"/>
    </source>
</evidence>
<reference evidence="2" key="1">
    <citation type="journal article" date="2013" name="Science">
        <title>The Amborella genome and the evolution of flowering plants.</title>
        <authorList>
            <consortium name="Amborella Genome Project"/>
        </authorList>
    </citation>
    <scope>NUCLEOTIDE SEQUENCE [LARGE SCALE GENOMIC DNA]</scope>
</reference>
<evidence type="ECO:0000313" key="1">
    <source>
        <dbReference type="EMBL" id="ERN00885.1"/>
    </source>
</evidence>
<dbReference type="Proteomes" id="UP000017836">
    <property type="component" value="Unassembled WGS sequence"/>
</dbReference>
<dbReference type="HOGENOM" id="CLU_2088106_0_0_1"/>
<dbReference type="EMBL" id="KI394805">
    <property type="protein sequence ID" value="ERN00885.1"/>
    <property type="molecule type" value="Genomic_DNA"/>
</dbReference>
<organism evidence="1 2">
    <name type="scientific">Amborella trichopoda</name>
    <dbReference type="NCBI Taxonomy" id="13333"/>
    <lineage>
        <taxon>Eukaryota</taxon>
        <taxon>Viridiplantae</taxon>
        <taxon>Streptophyta</taxon>
        <taxon>Embryophyta</taxon>
        <taxon>Tracheophyta</taxon>
        <taxon>Spermatophyta</taxon>
        <taxon>Magnoliopsida</taxon>
        <taxon>Amborellales</taxon>
        <taxon>Amborellaceae</taxon>
        <taxon>Amborella</taxon>
    </lineage>
</organism>
<accession>W1P1Q7</accession>
<dbReference type="Gramene" id="ERN00885">
    <property type="protein sequence ID" value="ERN00885"/>
    <property type="gene ID" value="AMTR_s00103p00135740"/>
</dbReference>
<gene>
    <name evidence="1" type="ORF">AMTR_s00103p00135740</name>
</gene>
<keyword evidence="2" id="KW-1185">Reference proteome</keyword>
<sequence length="117" mass="12616">MRQFEDEQNAYEAMFEDMFEDTSFYVPLAKVIQAIKERIHKANEGDAGKAGVVDAIGKGKAGASKNKGKAKACLQPTQSSYRVVGCRACKGVVVIISDDSDNNLDEDSSSMSTSEEG</sequence>